<keyword evidence="2" id="KW-1185">Reference proteome</keyword>
<evidence type="ECO:0000313" key="1">
    <source>
        <dbReference type="EMBL" id="QQK09080.1"/>
    </source>
</evidence>
<organism evidence="1 2">
    <name type="scientific">Miniphocaeibacter halophilus</name>
    <dbReference type="NCBI Taxonomy" id="2931922"/>
    <lineage>
        <taxon>Bacteria</taxon>
        <taxon>Bacillati</taxon>
        <taxon>Bacillota</taxon>
        <taxon>Tissierellia</taxon>
        <taxon>Tissierellales</taxon>
        <taxon>Peptoniphilaceae</taxon>
        <taxon>Miniphocaeibacter</taxon>
    </lineage>
</organism>
<evidence type="ECO:0000313" key="2">
    <source>
        <dbReference type="Proteomes" id="UP000595814"/>
    </source>
</evidence>
<dbReference type="EC" id="3.4.11.4" evidence="1"/>
<accession>A0AC61MTM2</accession>
<proteinExistence type="predicted"/>
<reference evidence="1 2" key="1">
    <citation type="journal article" date="2022" name="Int. J. Syst. Evol. Microbiol.">
        <title>Miniphocaeibacter halophilus sp. nov., an ammonium-tolerant acetate-producing bacterium isolated from a biogas system.</title>
        <authorList>
            <person name="Schnurer A."/>
            <person name="Singh A."/>
            <person name="Bi S."/>
            <person name="Qiao W."/>
            <person name="Westerholm M."/>
        </authorList>
    </citation>
    <scope>NUCLEOTIDE SEQUENCE [LARGE SCALE GENOMIC DNA]</scope>
    <source>
        <strain evidence="1 2">AMB_01</strain>
    </source>
</reference>
<keyword evidence="1" id="KW-0031">Aminopeptidase</keyword>
<dbReference type="EMBL" id="CP066744">
    <property type="protein sequence ID" value="QQK09080.1"/>
    <property type="molecule type" value="Genomic_DNA"/>
</dbReference>
<sequence>MVVDLIERFKNYVKIETTSDSNSTTVPSTKTQLDFAKKLAEELKEIGLVDIVQDEKGYVYGKLEGNIEKYIPTVGFIAHMDTSPDFNGKNVNPQQFVYKGGDIKLNENCVMTVEEFPFLKDLEGQELITTDGTTLLGADNKAGIAIIIDAMKYLKEHPEIKHGHIQVAFTPDEEIGRGADNFDIHGFNADFAYTVDGGPIGELEFENFNAASAKINIKGQNVHPGTAKNIMVNSMLIAMELENMLPKNEKPEFTEGYEGFFLLTEINGDVENTKMEYIIRDHSMEKFEKKKSLLENIVEFLNEKYDNRIEMELDDSYYNMREKIEPHMEIIELAEMSMKQLGIEPEIKAIRGGTDGARLSYMGLPTPNLFTGGYNFHGKFELIPTESMRKASKLLVKIAENMVPENIKG</sequence>
<protein>
    <submittedName>
        <fullName evidence="1">Peptidase T</fullName>
        <ecNumber evidence="1">3.4.11.4</ecNumber>
    </submittedName>
</protein>
<keyword evidence="1" id="KW-0645">Protease</keyword>
<keyword evidence="1" id="KW-0378">Hydrolase</keyword>
<gene>
    <name evidence="1" type="primary">pepT</name>
    <name evidence="1" type="ORF">JFY71_04440</name>
</gene>
<dbReference type="Proteomes" id="UP000595814">
    <property type="component" value="Chromosome"/>
</dbReference>
<name>A0AC61MTM2_9FIRM</name>